<organism evidence="4 5">
    <name type="scientific">Aedes albopictus</name>
    <name type="common">Asian tiger mosquito</name>
    <name type="synonym">Stegomyia albopicta</name>
    <dbReference type="NCBI Taxonomy" id="7160"/>
    <lineage>
        <taxon>Eukaryota</taxon>
        <taxon>Metazoa</taxon>
        <taxon>Ecdysozoa</taxon>
        <taxon>Arthropoda</taxon>
        <taxon>Hexapoda</taxon>
        <taxon>Insecta</taxon>
        <taxon>Pterygota</taxon>
        <taxon>Neoptera</taxon>
        <taxon>Endopterygota</taxon>
        <taxon>Diptera</taxon>
        <taxon>Nematocera</taxon>
        <taxon>Culicoidea</taxon>
        <taxon>Culicidae</taxon>
        <taxon>Culicinae</taxon>
        <taxon>Aedini</taxon>
        <taxon>Aedes</taxon>
        <taxon>Stegomyia</taxon>
    </lineage>
</organism>
<feature type="compositionally biased region" description="Basic and acidic residues" evidence="2">
    <location>
        <begin position="7"/>
        <end position="16"/>
    </location>
</feature>
<evidence type="ECO:0000256" key="1">
    <source>
        <dbReference type="PROSITE-ProRule" id="PRU00325"/>
    </source>
</evidence>
<keyword evidence="1" id="KW-0863">Zinc-finger</keyword>
<dbReference type="InterPro" id="IPR018289">
    <property type="entry name" value="MULE_transposase_dom"/>
</dbReference>
<accession>A0ABM1XQ67</accession>
<dbReference type="Proteomes" id="UP000069940">
    <property type="component" value="Unassembled WGS sequence"/>
</dbReference>
<dbReference type="RefSeq" id="XP_062699376.1">
    <property type="nucleotide sequence ID" value="XM_062843392.1"/>
</dbReference>
<feature type="compositionally biased region" description="Low complexity" evidence="2">
    <location>
        <begin position="45"/>
        <end position="56"/>
    </location>
</feature>
<dbReference type="InterPro" id="IPR007527">
    <property type="entry name" value="Znf_SWIM"/>
</dbReference>
<feature type="domain" description="SWIM-type" evidence="3">
    <location>
        <begin position="682"/>
        <end position="717"/>
    </location>
</feature>
<dbReference type="PANTHER" id="PTHR47718">
    <property type="entry name" value="OS01G0519700 PROTEIN"/>
    <property type="match status" value="1"/>
</dbReference>
<reference evidence="5" key="1">
    <citation type="journal article" date="2015" name="Proc. Natl. Acad. Sci. U.S.A.">
        <title>Genome sequence of the Asian Tiger mosquito, Aedes albopictus, reveals insights into its biology, genetics, and evolution.</title>
        <authorList>
            <person name="Chen X.G."/>
            <person name="Jiang X."/>
            <person name="Gu J."/>
            <person name="Xu M."/>
            <person name="Wu Y."/>
            <person name="Deng Y."/>
            <person name="Zhang C."/>
            <person name="Bonizzoni M."/>
            <person name="Dermauw W."/>
            <person name="Vontas J."/>
            <person name="Armbruster P."/>
            <person name="Huang X."/>
            <person name="Yang Y."/>
            <person name="Zhang H."/>
            <person name="He W."/>
            <person name="Peng H."/>
            <person name="Liu Y."/>
            <person name="Wu K."/>
            <person name="Chen J."/>
            <person name="Lirakis M."/>
            <person name="Topalis P."/>
            <person name="Van Leeuwen T."/>
            <person name="Hall A.B."/>
            <person name="Jiang X."/>
            <person name="Thorpe C."/>
            <person name="Mueller R.L."/>
            <person name="Sun C."/>
            <person name="Waterhouse R.M."/>
            <person name="Yan G."/>
            <person name="Tu Z.J."/>
            <person name="Fang X."/>
            <person name="James A.A."/>
        </authorList>
    </citation>
    <scope>NUCLEOTIDE SEQUENCE [LARGE SCALE GENOMIC DNA]</scope>
    <source>
        <strain evidence="5">Foshan</strain>
    </source>
</reference>
<dbReference type="PROSITE" id="PS50966">
    <property type="entry name" value="ZF_SWIM"/>
    <property type="match status" value="1"/>
</dbReference>
<dbReference type="GeneID" id="109417423"/>
<protein>
    <recommendedName>
        <fullName evidence="3">SWIM-type domain-containing protein</fullName>
    </recommendedName>
</protein>
<keyword evidence="1" id="KW-0479">Metal-binding</keyword>
<proteinExistence type="predicted"/>
<evidence type="ECO:0000259" key="3">
    <source>
        <dbReference type="PROSITE" id="PS50966"/>
    </source>
</evidence>
<dbReference type="Pfam" id="PF10551">
    <property type="entry name" value="MULE"/>
    <property type="match status" value="1"/>
</dbReference>
<feature type="region of interest" description="Disordered" evidence="2">
    <location>
        <begin position="1"/>
        <end position="118"/>
    </location>
</feature>
<evidence type="ECO:0000313" key="4">
    <source>
        <dbReference type="EnsemblMetazoa" id="AALFPA23_001799.P38953"/>
    </source>
</evidence>
<keyword evidence="1" id="KW-0862">Zinc</keyword>
<feature type="compositionally biased region" description="Basic residues" evidence="2">
    <location>
        <begin position="93"/>
        <end position="106"/>
    </location>
</feature>
<sequence length="749" mass="83868">MFSVRQTSEDQRKMEQNHAGPSESFRRSSEIQITKRKSSSPPPSSTAMSATRSRSSCVHDRKDSPLSSGSTAGVSRPVKSVGKQEHQSVVRHGTAKLKHKRRKKKITSMNDVNVKGNPDATPTIKTCYRQDHQNGSVLNISESIAPPVITANVQNESSLIGEAEQAPVKVEPLHGTVAETPQTTRSKETWTVIHQLPLPQLDGFVASFENGFRLKTENNPAKGRMRYYNCTRIKVRAKPQCSRQLLAFIPNTVGPVSVSVKGHHTCHEAPTGTVARTKITKEDLQIIDQLVGSGVPSKHVKLQMQANNSHLAKGSLNYAVKMSQKKIYGNGEMSLGELEAWVVSKSTTPEAAEQGYVIGQDIDRDNGKFRIVLSSKRMLSLLPRFRTIAADCTFKTTLQGYPLLVVCVIDEMRKAHPVAFACVTHQEHIDYEFVFRSLLTAASQHGDVNICNFLSDGEAALKNAARTVFGQSVALLNCYFHVKQNLIKHFKKSKELSADIQNQVLREVTLLQIAPTKPHFAAALELFIAKYSQYEAFSLFFDKYARNEKFALWYEAAQPGVPSTNNAIEAINKSIKHNYLKRHKEPFSTFKVQLMNIIQAYSNPERVIALDRSIALADEREAFDFLKSSKKIRTINRNEQGKIFVFVPGRNHREVSPVDIQRFENPEYRTIDAYLEDIGKIHRVEVTGNFKTWNCTCSQFFKSNGCAHILVVAVKRNVYTLRPEANTAQLSIKKTGGRPKFISKALCKD</sequence>
<evidence type="ECO:0000313" key="5">
    <source>
        <dbReference type="Proteomes" id="UP000069940"/>
    </source>
</evidence>
<name>A0ABM1XQ67_AEDAL</name>
<reference evidence="4" key="2">
    <citation type="submission" date="2025-05" db="UniProtKB">
        <authorList>
            <consortium name="EnsemblMetazoa"/>
        </authorList>
    </citation>
    <scope>IDENTIFICATION</scope>
    <source>
        <strain evidence="4">Foshan</strain>
    </source>
</reference>
<keyword evidence="5" id="KW-1185">Reference proteome</keyword>
<dbReference type="EnsemblMetazoa" id="AALFPA23_001799.R38953">
    <property type="protein sequence ID" value="AALFPA23_001799.P38953"/>
    <property type="gene ID" value="AALFPA23_001799"/>
</dbReference>
<evidence type="ECO:0000256" key="2">
    <source>
        <dbReference type="SAM" id="MobiDB-lite"/>
    </source>
</evidence>